<name>A0AAD8EVI8_BIOPF</name>
<proteinExistence type="predicted"/>
<protein>
    <submittedName>
        <fullName evidence="1">Uncharacterized protein</fullName>
    </submittedName>
</protein>
<sequence length="84" mass="9681">NFKNLALRVPQKRGWLKDIWEKIKPFVLKTAAEILADAVKNKREPGDKKNFACTEEEKQKYLEIKNAADDLCALADITNVYKCQ</sequence>
<reference evidence="1" key="2">
    <citation type="submission" date="2023-04" db="EMBL/GenBank/DDBJ databases">
        <authorList>
            <person name="Bu L."/>
            <person name="Lu L."/>
            <person name="Laidemitt M.R."/>
            <person name="Zhang S.M."/>
            <person name="Mutuku M."/>
            <person name="Mkoji G."/>
            <person name="Steinauer M."/>
            <person name="Loker E.S."/>
        </authorList>
    </citation>
    <scope>NUCLEOTIDE SEQUENCE</scope>
    <source>
        <strain evidence="1">KasaAsao</strain>
        <tissue evidence="1">Whole Snail</tissue>
    </source>
</reference>
<evidence type="ECO:0000313" key="2">
    <source>
        <dbReference type="Proteomes" id="UP001233172"/>
    </source>
</evidence>
<organism evidence="1 2">
    <name type="scientific">Biomphalaria pfeifferi</name>
    <name type="common">Bloodfluke planorb</name>
    <name type="synonym">Freshwater snail</name>
    <dbReference type="NCBI Taxonomy" id="112525"/>
    <lineage>
        <taxon>Eukaryota</taxon>
        <taxon>Metazoa</taxon>
        <taxon>Spiralia</taxon>
        <taxon>Lophotrochozoa</taxon>
        <taxon>Mollusca</taxon>
        <taxon>Gastropoda</taxon>
        <taxon>Heterobranchia</taxon>
        <taxon>Euthyneura</taxon>
        <taxon>Panpulmonata</taxon>
        <taxon>Hygrophila</taxon>
        <taxon>Lymnaeoidea</taxon>
        <taxon>Planorbidae</taxon>
        <taxon>Biomphalaria</taxon>
    </lineage>
</organism>
<dbReference type="AlphaFoldDB" id="A0AAD8EVI8"/>
<reference evidence="1" key="1">
    <citation type="journal article" date="2023" name="PLoS Negl. Trop. Dis.">
        <title>A genome sequence for Biomphalaria pfeifferi, the major vector snail for the human-infecting parasite Schistosoma mansoni.</title>
        <authorList>
            <person name="Bu L."/>
            <person name="Lu L."/>
            <person name="Laidemitt M.R."/>
            <person name="Zhang S.M."/>
            <person name="Mutuku M."/>
            <person name="Mkoji G."/>
            <person name="Steinauer M."/>
            <person name="Loker E.S."/>
        </authorList>
    </citation>
    <scope>NUCLEOTIDE SEQUENCE</scope>
    <source>
        <strain evidence="1">KasaAsao</strain>
    </source>
</reference>
<comment type="caution">
    <text evidence="1">The sequence shown here is derived from an EMBL/GenBank/DDBJ whole genome shotgun (WGS) entry which is preliminary data.</text>
</comment>
<dbReference type="EMBL" id="JASAOG010000256">
    <property type="protein sequence ID" value="KAK0041942.1"/>
    <property type="molecule type" value="Genomic_DNA"/>
</dbReference>
<dbReference type="Proteomes" id="UP001233172">
    <property type="component" value="Unassembled WGS sequence"/>
</dbReference>
<keyword evidence="2" id="KW-1185">Reference proteome</keyword>
<gene>
    <name evidence="1" type="ORF">Bpfe_028662</name>
</gene>
<accession>A0AAD8EVI8</accession>
<feature type="non-terminal residue" evidence="1">
    <location>
        <position position="84"/>
    </location>
</feature>
<evidence type="ECO:0000313" key="1">
    <source>
        <dbReference type="EMBL" id="KAK0041942.1"/>
    </source>
</evidence>